<dbReference type="Proteomes" id="UP000035287">
    <property type="component" value="Chromosome"/>
</dbReference>
<dbReference type="STRING" id="1348774.AB433_07415"/>
<evidence type="ECO:0000313" key="2">
    <source>
        <dbReference type="Proteomes" id="UP000035287"/>
    </source>
</evidence>
<name>A0A0G3XGV2_9SPHN</name>
<keyword evidence="2" id="KW-1185">Reference proteome</keyword>
<reference evidence="1 2" key="1">
    <citation type="submission" date="2015-06" db="EMBL/GenBank/DDBJ databases">
        <authorList>
            <person name="Zeng Y."/>
            <person name="Huang Y."/>
        </authorList>
    </citation>
    <scope>NUCLEOTIDE SEQUENCE [LARGE SCALE GENOMIC DNA]</scope>
    <source>
        <strain evidence="1 2">PQ-2</strain>
    </source>
</reference>
<evidence type="ECO:0000313" key="1">
    <source>
        <dbReference type="EMBL" id="AKM09849.1"/>
    </source>
</evidence>
<dbReference type="EMBL" id="CP011770">
    <property type="protein sequence ID" value="AKM09849.1"/>
    <property type="molecule type" value="Genomic_DNA"/>
</dbReference>
<dbReference type="KEGG" id="cna:AB433_07415"/>
<proteinExistence type="predicted"/>
<accession>A0A0G3XGV2</accession>
<gene>
    <name evidence="1" type="ORF">AB433_07415</name>
</gene>
<organism evidence="1 2">
    <name type="scientific">Croceicoccus naphthovorans</name>
    <dbReference type="NCBI Taxonomy" id="1348774"/>
    <lineage>
        <taxon>Bacteria</taxon>
        <taxon>Pseudomonadati</taxon>
        <taxon>Pseudomonadota</taxon>
        <taxon>Alphaproteobacteria</taxon>
        <taxon>Sphingomonadales</taxon>
        <taxon>Erythrobacteraceae</taxon>
        <taxon>Croceicoccus</taxon>
    </lineage>
</organism>
<protein>
    <submittedName>
        <fullName evidence="1">Uncharacterized protein</fullName>
    </submittedName>
</protein>
<dbReference type="PATRIC" id="fig|1348774.3.peg.1553"/>
<sequence>MNIYAQVAEGGSAAEIAAREYRLRRKTAQQQVAANRITPARAEALLRPWTAIAVLSGADLPELADVLARDFDPQGRDRTTRLLVARDICPRAKWIAELANARDRGIEAAERNTENVERARGLQALARHFACDPAGKHHLPGYQPLPSSERQAA</sequence>
<dbReference type="RefSeq" id="WP_047820533.1">
    <property type="nucleotide sequence ID" value="NZ_CP011770.1"/>
</dbReference>
<dbReference type="AlphaFoldDB" id="A0A0G3XGV2"/>